<sequence>MHLGISTRLADLKRSIHVEGLSWKTLCKGAVFFFKAGPAMIWTTFKELVPAICCINSPIKGRVGRLSIKIPWKKLGWDPIIIILEDIYISASQRDDGEWSSDAVEKREFAGKKAKIAAAELAKLSRRVCDNHAGQSFISYITAKILDNIQISIRNFHVMFLDMTGDLGHIKLGLKFSSLKIMKQILSLAGWGRGSQVNKLVEIIGLEIYCSCQSAVDVEGCKEARGAKVSTLEEKSDFILAPCDAVLSLMVNRSGKLDNSTPQYSVKADLSSLVFTLNDVQLQQILNLWDYLSICRLRDKYGRFRPWCSPLSRKVKGWQMLWWHYAQQSVLLDVRKKLKKCSWKYLGQRLLYRRRYVEFYKKKLEFLHNDQSIDDHILKELEVLEKESDIEDILSYRSTAECELQHLFGSLRPEMVMTGTQTTVEKSQVDDRAVGKPRGWLNWLSLGMLGAGGTEDSSQFSGVISDDVVKDIYKATEFHPSVFPNVSAADEGRICFCAIEFDIHQISATLMSKY</sequence>
<evidence type="ECO:0000256" key="1">
    <source>
        <dbReference type="ARBA" id="ARBA00022448"/>
    </source>
</evidence>
<gene>
    <name evidence="3" type="ORF">E6C27_scaffold270G00620</name>
</gene>
<dbReference type="GO" id="GO:0045053">
    <property type="term" value="P:protein retention in Golgi apparatus"/>
    <property type="evidence" value="ECO:0007669"/>
    <property type="project" value="TreeGrafter"/>
</dbReference>
<dbReference type="InterPro" id="IPR026854">
    <property type="entry name" value="VPS13_N"/>
</dbReference>
<dbReference type="GO" id="GO:0006623">
    <property type="term" value="P:protein targeting to vacuole"/>
    <property type="evidence" value="ECO:0007669"/>
    <property type="project" value="TreeGrafter"/>
</dbReference>
<evidence type="ECO:0000313" key="4">
    <source>
        <dbReference type="Proteomes" id="UP000321393"/>
    </source>
</evidence>
<dbReference type="EMBL" id="SSTE01018746">
    <property type="protein sequence ID" value="KAA0038223.1"/>
    <property type="molecule type" value="Genomic_DNA"/>
</dbReference>
<evidence type="ECO:0000313" key="3">
    <source>
        <dbReference type="EMBL" id="KAA0038223.1"/>
    </source>
</evidence>
<keyword evidence="1" id="KW-0813">Transport</keyword>
<dbReference type="PANTHER" id="PTHR16166">
    <property type="entry name" value="VACUOLAR PROTEIN SORTING-ASSOCIATED PROTEIN VPS13"/>
    <property type="match status" value="1"/>
</dbReference>
<dbReference type="Proteomes" id="UP000321393">
    <property type="component" value="Unassembled WGS sequence"/>
</dbReference>
<name>A0A5A7T5L4_CUCMM</name>
<dbReference type="AlphaFoldDB" id="A0A5A7T5L4"/>
<proteinExistence type="predicted"/>
<dbReference type="Pfam" id="PF12624">
    <property type="entry name" value="VPS13_N"/>
    <property type="match status" value="1"/>
</dbReference>
<evidence type="ECO:0000259" key="2">
    <source>
        <dbReference type="Pfam" id="PF12624"/>
    </source>
</evidence>
<dbReference type="PANTHER" id="PTHR16166:SF143">
    <property type="entry name" value="PROTEIN SORTING-ASSOCIATED PROTEIN, PUTATIVE (DUF1162)-RELATED"/>
    <property type="match status" value="1"/>
</dbReference>
<comment type="caution">
    <text evidence="3">The sequence shown here is derived from an EMBL/GenBank/DDBJ whole genome shotgun (WGS) entry which is preliminary data.</text>
</comment>
<dbReference type="OrthoDB" id="428159at2759"/>
<protein>
    <submittedName>
        <fullName evidence="3">Vacuolar protein sorting-associated protein 13A isoform X1</fullName>
    </submittedName>
</protein>
<accession>A0A5A7T5L4</accession>
<organism evidence="3 4">
    <name type="scientific">Cucumis melo var. makuwa</name>
    <name type="common">Oriental melon</name>
    <dbReference type="NCBI Taxonomy" id="1194695"/>
    <lineage>
        <taxon>Eukaryota</taxon>
        <taxon>Viridiplantae</taxon>
        <taxon>Streptophyta</taxon>
        <taxon>Embryophyta</taxon>
        <taxon>Tracheophyta</taxon>
        <taxon>Spermatophyta</taxon>
        <taxon>Magnoliopsida</taxon>
        <taxon>eudicotyledons</taxon>
        <taxon>Gunneridae</taxon>
        <taxon>Pentapetalae</taxon>
        <taxon>rosids</taxon>
        <taxon>fabids</taxon>
        <taxon>Cucurbitales</taxon>
        <taxon>Cucurbitaceae</taxon>
        <taxon>Benincaseae</taxon>
        <taxon>Cucumis</taxon>
    </lineage>
</organism>
<feature type="domain" description="Chorein N-terminal" evidence="2">
    <location>
        <begin position="60"/>
        <end position="459"/>
    </location>
</feature>
<reference evidence="3 4" key="1">
    <citation type="submission" date="2019-08" db="EMBL/GenBank/DDBJ databases">
        <title>Draft genome sequences of two oriental melons (Cucumis melo L. var makuwa).</title>
        <authorList>
            <person name="Kwon S.-Y."/>
        </authorList>
    </citation>
    <scope>NUCLEOTIDE SEQUENCE [LARGE SCALE GENOMIC DNA]</scope>
    <source>
        <strain evidence="4">cv. SW 3</strain>
        <tissue evidence="3">Leaf</tissue>
    </source>
</reference>
<dbReference type="InterPro" id="IPR026847">
    <property type="entry name" value="VPS13"/>
</dbReference>